<dbReference type="Gene3D" id="1.20.140.10">
    <property type="entry name" value="Butyryl-CoA Dehydrogenase, subunit A, domain 3"/>
    <property type="match status" value="1"/>
</dbReference>
<dbReference type="Pfam" id="PF02771">
    <property type="entry name" value="Acyl-CoA_dh_N"/>
    <property type="match status" value="1"/>
</dbReference>
<sequence>MRFHLTAEQVAIQDAVRGTLGECWGMERLHAFADGDADFDPASWQALMALGVGALALDEDEGGAGLGLLDAALVCEVAGAAAAPGPLIGQIVAALAAARSAHQSIRALLPAIASGDTVVTLALDSALVQSARSADLFLADDGAGGLRLVEAGEGVVIEGVDSTDRSRPVSRVRFETVTAHPVCAAGDPLVDKIRDAALVLIAADALGGAQHCLDLSVDYAKTREQFGQPIGRFQGLKHQLAHMALDVEPARALVWYAAYAWDEDLSDAGRAAAMAKAHLCEIYTRTTRAAIAAHGGIGYTWEYGLNYWFRRSVHDRAWLGSPARHRARAAELADW</sequence>
<protein>
    <submittedName>
        <fullName evidence="8">Alkylation response protein AidB-like acyl-CoA dehydrogenase</fullName>
    </submittedName>
</protein>
<evidence type="ECO:0000256" key="2">
    <source>
        <dbReference type="ARBA" id="ARBA00009347"/>
    </source>
</evidence>
<accession>A0A2N0H5Z8</accession>
<gene>
    <name evidence="8" type="ORF">B0I00_1978</name>
</gene>
<dbReference type="SUPFAM" id="SSF56645">
    <property type="entry name" value="Acyl-CoA dehydrogenase NM domain-like"/>
    <property type="match status" value="1"/>
</dbReference>
<dbReference type="InterPro" id="IPR009075">
    <property type="entry name" value="AcylCo_DH/oxidase_C"/>
</dbReference>
<dbReference type="InterPro" id="IPR037069">
    <property type="entry name" value="AcylCoA_DH/ox_N_sf"/>
</dbReference>
<dbReference type="Gene3D" id="1.10.540.10">
    <property type="entry name" value="Acyl-CoA dehydrogenase/oxidase, N-terminal domain"/>
    <property type="match status" value="1"/>
</dbReference>
<feature type="domain" description="Acyl-CoA dehydrogenase/oxidase C-terminal" evidence="6">
    <location>
        <begin position="200"/>
        <end position="330"/>
    </location>
</feature>
<evidence type="ECO:0000256" key="1">
    <source>
        <dbReference type="ARBA" id="ARBA00001974"/>
    </source>
</evidence>
<keyword evidence="3" id="KW-0285">Flavoprotein</keyword>
<comment type="caution">
    <text evidence="8">The sequence shown here is derived from an EMBL/GenBank/DDBJ whole genome shotgun (WGS) entry which is preliminary data.</text>
</comment>
<dbReference type="InterPro" id="IPR036250">
    <property type="entry name" value="AcylCo_DH-like_C"/>
</dbReference>
<dbReference type="GO" id="GO:0003995">
    <property type="term" value="F:acyl-CoA dehydrogenase activity"/>
    <property type="evidence" value="ECO:0007669"/>
    <property type="project" value="TreeGrafter"/>
</dbReference>
<dbReference type="OrthoDB" id="7328575at2"/>
<dbReference type="AlphaFoldDB" id="A0A2N0H5Z8"/>
<dbReference type="GO" id="GO:0050660">
    <property type="term" value="F:flavin adenine dinucleotide binding"/>
    <property type="evidence" value="ECO:0007669"/>
    <property type="project" value="InterPro"/>
</dbReference>
<dbReference type="RefSeq" id="WP_100867241.1">
    <property type="nucleotide sequence ID" value="NZ_PHUF01000004.1"/>
</dbReference>
<evidence type="ECO:0000256" key="3">
    <source>
        <dbReference type="ARBA" id="ARBA00022630"/>
    </source>
</evidence>
<keyword evidence="4" id="KW-0274">FAD</keyword>
<evidence type="ECO:0000313" key="9">
    <source>
        <dbReference type="Proteomes" id="UP000232587"/>
    </source>
</evidence>
<organism evidence="8 9">
    <name type="scientific">Novosphingobium kunmingense</name>
    <dbReference type="NCBI Taxonomy" id="1211806"/>
    <lineage>
        <taxon>Bacteria</taxon>
        <taxon>Pseudomonadati</taxon>
        <taxon>Pseudomonadota</taxon>
        <taxon>Alphaproteobacteria</taxon>
        <taxon>Sphingomonadales</taxon>
        <taxon>Sphingomonadaceae</taxon>
        <taxon>Novosphingobium</taxon>
    </lineage>
</organism>
<dbReference type="InterPro" id="IPR013786">
    <property type="entry name" value="AcylCoA_DH/ox_N"/>
</dbReference>
<comment type="similarity">
    <text evidence="2">Belongs to the acyl-CoA dehydrogenase family.</text>
</comment>
<evidence type="ECO:0000256" key="4">
    <source>
        <dbReference type="ARBA" id="ARBA00022827"/>
    </source>
</evidence>
<reference evidence="8 9" key="1">
    <citation type="submission" date="2017-11" db="EMBL/GenBank/DDBJ databases">
        <title>Genomic Encyclopedia of Type Strains, Phase III (KMG-III): the genomes of soil and plant-associated and newly described type strains.</title>
        <authorList>
            <person name="Whitman W."/>
        </authorList>
    </citation>
    <scope>NUCLEOTIDE SEQUENCE [LARGE SCALE GENOMIC DNA]</scope>
    <source>
        <strain evidence="8 9">CGMCC 1.12274</strain>
    </source>
</reference>
<dbReference type="Pfam" id="PF00441">
    <property type="entry name" value="Acyl-CoA_dh_1"/>
    <property type="match status" value="1"/>
</dbReference>
<dbReference type="PANTHER" id="PTHR43884:SF20">
    <property type="entry name" value="ACYL-COA DEHYDROGENASE FADE28"/>
    <property type="match status" value="1"/>
</dbReference>
<keyword evidence="9" id="KW-1185">Reference proteome</keyword>
<dbReference type="SUPFAM" id="SSF47203">
    <property type="entry name" value="Acyl-CoA dehydrogenase C-terminal domain-like"/>
    <property type="match status" value="1"/>
</dbReference>
<keyword evidence="5" id="KW-0560">Oxidoreductase</keyword>
<name>A0A2N0H5Z8_9SPHN</name>
<evidence type="ECO:0000313" key="8">
    <source>
        <dbReference type="EMBL" id="PKB14391.1"/>
    </source>
</evidence>
<comment type="cofactor">
    <cofactor evidence="1">
        <name>FAD</name>
        <dbReference type="ChEBI" id="CHEBI:57692"/>
    </cofactor>
</comment>
<dbReference type="EMBL" id="PHUF01000004">
    <property type="protein sequence ID" value="PKB14391.1"/>
    <property type="molecule type" value="Genomic_DNA"/>
</dbReference>
<dbReference type="InterPro" id="IPR009100">
    <property type="entry name" value="AcylCoA_DH/oxidase_NM_dom_sf"/>
</dbReference>
<dbReference type="PANTHER" id="PTHR43884">
    <property type="entry name" value="ACYL-COA DEHYDROGENASE"/>
    <property type="match status" value="1"/>
</dbReference>
<dbReference type="Proteomes" id="UP000232587">
    <property type="component" value="Unassembled WGS sequence"/>
</dbReference>
<evidence type="ECO:0000256" key="5">
    <source>
        <dbReference type="ARBA" id="ARBA00023002"/>
    </source>
</evidence>
<evidence type="ECO:0000259" key="7">
    <source>
        <dbReference type="Pfam" id="PF02771"/>
    </source>
</evidence>
<evidence type="ECO:0000259" key="6">
    <source>
        <dbReference type="Pfam" id="PF00441"/>
    </source>
</evidence>
<proteinExistence type="inferred from homology"/>
<feature type="domain" description="Acyl-CoA dehydrogenase/oxidase N-terminal" evidence="7">
    <location>
        <begin position="6"/>
        <end position="116"/>
    </location>
</feature>